<dbReference type="PANTHER" id="PTHR43308:SF1">
    <property type="entry name" value="OUTER MEMBRANE PROTEIN ALPHA"/>
    <property type="match status" value="1"/>
</dbReference>
<dbReference type="GO" id="GO:0015288">
    <property type="term" value="F:porin activity"/>
    <property type="evidence" value="ECO:0007669"/>
    <property type="project" value="InterPro"/>
</dbReference>
<feature type="region of interest" description="Disordered" evidence="4">
    <location>
        <begin position="221"/>
        <end position="242"/>
    </location>
</feature>
<feature type="coiled-coil region" evidence="3">
    <location>
        <begin position="152"/>
        <end position="186"/>
    </location>
</feature>
<keyword evidence="3" id="KW-0175">Coiled coil</keyword>
<comment type="similarity">
    <text evidence="1 2">Belongs to the OprB family.</text>
</comment>
<sequence>MLKLGVWGIGLGVLAAIAALPLDVRPVEAEEIDGSLSNQIEEVEQFATELDPAMEQVSNIAELTSDQSASSGMDQVTSVSQLTDVRPTDWAFQALQSLVERYGCIVGYPDRTFRGNQALTRYEFAAGVNACLDRISELIAANTADFVKQEDLDALKKLQEEFAAELATLRGRIDALEARTTTLEKQQFSTTTKLSGQIWFNMTGAFPTDDVTAERNPFVNGGGSAFAPPGRDPVTNQPRRVQRDQPQITLSYYAFLNLNTSFTGKDTLTTQLVVGNGNSPANQLVSSGFFNSWGTPFLDQSGTPTPNDVVLRELSYTFPVGDSLQFVVGPRINVYRYFDANRFTFFLTGATSYNSNGSTLSNAVDRGSGAVAIWKISPQFRLAVAYLAENTEFLNPSVFNTSSDPSDGLFNATNSITSELTYSPSPKFNVRVTYIRSHIKAYNGFIGGAVGEPLPYGYADDGFGGRVEDAYADMFGINFDWLITNGFGIFGRYSYGRTGIDPINPNVEGGNVRVQSFQVGLGFPDLGKKGALGVISFVMPHDYTSGSRFLQSGAGDGGTQYDLEVSYHYPLTRNISITPAFYTIFNANNFDSNPTVFVGNIRTQFSF</sequence>
<feature type="domain" description="SLH" evidence="5">
    <location>
        <begin position="78"/>
        <end position="142"/>
    </location>
</feature>
<accession>A0A7C3KC74</accession>
<dbReference type="PROSITE" id="PS51272">
    <property type="entry name" value="SLH"/>
    <property type="match status" value="1"/>
</dbReference>
<evidence type="ECO:0000256" key="3">
    <source>
        <dbReference type="SAM" id="Coils"/>
    </source>
</evidence>
<dbReference type="NCBIfam" id="NF033921">
    <property type="entry name" value="por_somb"/>
    <property type="match status" value="1"/>
</dbReference>
<evidence type="ECO:0000256" key="1">
    <source>
        <dbReference type="ARBA" id="ARBA00008769"/>
    </source>
</evidence>
<evidence type="ECO:0000256" key="2">
    <source>
        <dbReference type="RuleBase" id="RU363072"/>
    </source>
</evidence>
<dbReference type="PANTHER" id="PTHR43308">
    <property type="entry name" value="OUTER MEMBRANE PROTEIN ALPHA-RELATED"/>
    <property type="match status" value="1"/>
</dbReference>
<dbReference type="InterPro" id="IPR047684">
    <property type="entry name" value="Por_som-like"/>
</dbReference>
<dbReference type="Gene3D" id="2.40.160.180">
    <property type="entry name" value="Carbohydrate-selective porin OprB"/>
    <property type="match status" value="1"/>
</dbReference>
<dbReference type="InterPro" id="IPR007049">
    <property type="entry name" value="Carb-sel_porin_OprB"/>
</dbReference>
<dbReference type="InterPro" id="IPR038673">
    <property type="entry name" value="OprB_sf"/>
</dbReference>
<organism evidence="6">
    <name type="scientific">Oscillatoriales cyanobacterium SpSt-418</name>
    <dbReference type="NCBI Taxonomy" id="2282169"/>
    <lineage>
        <taxon>Bacteria</taxon>
        <taxon>Bacillati</taxon>
        <taxon>Cyanobacteriota</taxon>
        <taxon>Cyanophyceae</taxon>
        <taxon>Oscillatoriophycideae</taxon>
        <taxon>Oscillatoriales</taxon>
    </lineage>
</organism>
<evidence type="ECO:0000256" key="4">
    <source>
        <dbReference type="SAM" id="MobiDB-lite"/>
    </source>
</evidence>
<gene>
    <name evidence="6" type="ORF">ENR64_01005</name>
</gene>
<dbReference type="EMBL" id="DSRU01000017">
    <property type="protein sequence ID" value="HFM96347.1"/>
    <property type="molecule type" value="Genomic_DNA"/>
</dbReference>
<dbReference type="InterPro" id="IPR001119">
    <property type="entry name" value="SLH_dom"/>
</dbReference>
<reference evidence="6" key="1">
    <citation type="journal article" date="2020" name="mSystems">
        <title>Genome- and Community-Level Interaction Insights into Carbon Utilization and Element Cycling Functions of Hydrothermarchaeota in Hydrothermal Sediment.</title>
        <authorList>
            <person name="Zhou Z."/>
            <person name="Liu Y."/>
            <person name="Xu W."/>
            <person name="Pan J."/>
            <person name="Luo Z.H."/>
            <person name="Li M."/>
        </authorList>
    </citation>
    <scope>NUCLEOTIDE SEQUENCE [LARGE SCALE GENOMIC DNA]</scope>
    <source>
        <strain evidence="6">SpSt-418</strain>
    </source>
</reference>
<evidence type="ECO:0000313" key="6">
    <source>
        <dbReference type="EMBL" id="HFM96347.1"/>
    </source>
</evidence>
<dbReference type="InterPro" id="IPR051465">
    <property type="entry name" value="Cell_Envelope_Struct_Comp"/>
</dbReference>
<dbReference type="GO" id="GO:0008643">
    <property type="term" value="P:carbohydrate transport"/>
    <property type="evidence" value="ECO:0007669"/>
    <property type="project" value="InterPro"/>
</dbReference>
<evidence type="ECO:0000259" key="5">
    <source>
        <dbReference type="PROSITE" id="PS51272"/>
    </source>
</evidence>
<dbReference type="Pfam" id="PF04966">
    <property type="entry name" value="OprB"/>
    <property type="match status" value="1"/>
</dbReference>
<protein>
    <submittedName>
        <fullName evidence="6">Porin</fullName>
    </submittedName>
</protein>
<dbReference type="AlphaFoldDB" id="A0A7C3KC74"/>
<name>A0A7C3KC74_9CYAN</name>
<dbReference type="GO" id="GO:0016020">
    <property type="term" value="C:membrane"/>
    <property type="evidence" value="ECO:0007669"/>
    <property type="project" value="InterPro"/>
</dbReference>
<comment type="caution">
    <text evidence="6">The sequence shown here is derived from an EMBL/GenBank/DDBJ whole genome shotgun (WGS) entry which is preliminary data.</text>
</comment>
<proteinExistence type="inferred from homology"/>
<dbReference type="Pfam" id="PF00395">
    <property type="entry name" value="SLH"/>
    <property type="match status" value="1"/>
</dbReference>